<evidence type="ECO:0000313" key="1">
    <source>
        <dbReference type="EMBL" id="CAG8337723.1"/>
    </source>
</evidence>
<dbReference type="AlphaFoldDB" id="A0A9W4INB2"/>
<dbReference type="Proteomes" id="UP001152649">
    <property type="component" value="Unassembled WGS sequence"/>
</dbReference>
<dbReference type="EMBL" id="CAJVPG010000110">
    <property type="protein sequence ID" value="CAG8337723.1"/>
    <property type="molecule type" value="Genomic_DNA"/>
</dbReference>
<evidence type="ECO:0000313" key="2">
    <source>
        <dbReference type="Proteomes" id="UP001152649"/>
    </source>
</evidence>
<protein>
    <recommendedName>
        <fullName evidence="3">F-box domain-containing protein</fullName>
    </recommendedName>
</protein>
<evidence type="ECO:0008006" key="3">
    <source>
        <dbReference type="Google" id="ProtNLM"/>
    </source>
</evidence>
<keyword evidence="2" id="KW-1185">Reference proteome</keyword>
<proteinExistence type="predicted"/>
<reference evidence="1" key="1">
    <citation type="submission" date="2021-07" db="EMBL/GenBank/DDBJ databases">
        <authorList>
            <person name="Branca A.L. A."/>
        </authorList>
    </citation>
    <scope>NUCLEOTIDE SEQUENCE</scope>
</reference>
<gene>
    <name evidence="1" type="ORF">PSALAMII_LOCUS2771</name>
</gene>
<organism evidence="1 2">
    <name type="scientific">Penicillium salamii</name>
    <dbReference type="NCBI Taxonomy" id="1612424"/>
    <lineage>
        <taxon>Eukaryota</taxon>
        <taxon>Fungi</taxon>
        <taxon>Dikarya</taxon>
        <taxon>Ascomycota</taxon>
        <taxon>Pezizomycotina</taxon>
        <taxon>Eurotiomycetes</taxon>
        <taxon>Eurotiomycetidae</taxon>
        <taxon>Eurotiales</taxon>
        <taxon>Aspergillaceae</taxon>
        <taxon>Penicillium</taxon>
    </lineage>
</organism>
<accession>A0A9W4INB2</accession>
<comment type="caution">
    <text evidence="1">The sequence shown here is derived from an EMBL/GenBank/DDBJ whole genome shotgun (WGS) entry which is preliminary data.</text>
</comment>
<dbReference type="OrthoDB" id="10003551at2759"/>
<sequence>MSDPVAESNTFAQRPGITTLPYEIFLLIKSQISSQDRKSLSQTCKALENLLPVSFPRVFISTNPLDIKAFRGIADDPKLREQVTEIIWDESRFTATPDIFVKEFSGNFTIIRQRAEETENDDHAIWQKRKEAELTIRNCWEIYDTLSVQQNQTMKSGDDEAAFVYGLSRFPALKRITITPAAHGTLFAPRYPTPTIRSLPFGFNYAIPRAWPQFKKNLAPIFQPPGRWSKSTEEYKEHWHGTRIVLRVLGQVEHTVSELCFDLGGDKVGLNITMLDQPCVEYDHFVSMLRNSRLSRLDLPLYVWDGKEEWSNESSGHLYRALSEATDLIHFSVPTTYTMSYGDAEVQLGNLLPIEKWPLLQHIGLKCFNVSESFISKYLESRPSTLRSVEIGLSREEYESRKWVKLREAMGSDKSVELYFDVDEERRRYSDFYVRQTP</sequence>
<dbReference type="InterPro" id="IPR036047">
    <property type="entry name" value="F-box-like_dom_sf"/>
</dbReference>
<dbReference type="SUPFAM" id="SSF81383">
    <property type="entry name" value="F-box domain"/>
    <property type="match status" value="1"/>
</dbReference>
<name>A0A9W4INB2_9EURO</name>